<gene>
    <name evidence="12" type="ORF">HPHI1048_LOCUS24741</name>
</gene>
<keyword evidence="7 11" id="KW-0805">Transcription regulation</keyword>
<evidence type="ECO:0000256" key="2">
    <source>
        <dbReference type="ARBA" id="ARBA00022448"/>
    </source>
</evidence>
<keyword evidence="3 11" id="KW-0509">mRNA transport</keyword>
<evidence type="ECO:0000256" key="6">
    <source>
        <dbReference type="ARBA" id="ARBA00023010"/>
    </source>
</evidence>
<evidence type="ECO:0000313" key="12">
    <source>
        <dbReference type="EMBL" id="CAD8510421.1"/>
    </source>
</evidence>
<keyword evidence="2 11" id="KW-0813">Transport</keyword>
<name>A0A7S0I487_9CRYP</name>
<evidence type="ECO:0000256" key="1">
    <source>
        <dbReference type="ARBA" id="ARBA00004642"/>
    </source>
</evidence>
<comment type="subcellular location">
    <subcellularLocation>
        <location evidence="1 11">Nucleus</location>
        <location evidence="1 11">Nucleoplasm</location>
    </subcellularLocation>
</comment>
<dbReference type="GO" id="GO:0000124">
    <property type="term" value="C:SAGA complex"/>
    <property type="evidence" value="ECO:0007669"/>
    <property type="project" value="UniProtKB-UniRule"/>
</dbReference>
<keyword evidence="5 11" id="KW-0653">Protein transport</keyword>
<keyword evidence="4 11" id="KW-0156">Chromatin regulator</keyword>
<comment type="subunit">
    <text evidence="11">Component of the nuclear pore complex (NPC)-associated TREX-2 complex (transcription and export complex 2). Component of the SAGA transcription coactivator-HAT complex. Within the SAGA complex, participates to a subcomplex of SAGA called the DUB module (deubiquitination module).</text>
</comment>
<dbReference type="GO" id="GO:0006325">
    <property type="term" value="P:chromatin organization"/>
    <property type="evidence" value="ECO:0007669"/>
    <property type="project" value="UniProtKB-KW"/>
</dbReference>
<dbReference type="GO" id="GO:0005654">
    <property type="term" value="C:nucleoplasm"/>
    <property type="evidence" value="ECO:0007669"/>
    <property type="project" value="UniProtKB-SubCell"/>
</dbReference>
<keyword evidence="9 11" id="KW-0804">Transcription</keyword>
<dbReference type="HAMAP" id="MF_03046">
    <property type="entry name" value="ENY2_Sus1"/>
    <property type="match status" value="1"/>
</dbReference>
<dbReference type="GO" id="GO:0071819">
    <property type="term" value="C:DUBm complex"/>
    <property type="evidence" value="ECO:0007669"/>
    <property type="project" value="UniProtKB-UniRule"/>
</dbReference>
<dbReference type="GO" id="GO:0003713">
    <property type="term" value="F:transcription coactivator activity"/>
    <property type="evidence" value="ECO:0007669"/>
    <property type="project" value="UniProtKB-UniRule"/>
</dbReference>
<dbReference type="InterPro" id="IPR038212">
    <property type="entry name" value="TF_EnY2_sf"/>
</dbReference>
<comment type="function">
    <text evidence="11">Involved in mRNA export coupled transcription activation by association with both the TREX-2 and the SAGA complexes. The transcription regulatory histone acetylation (HAT) complex SAGA is a multiprotein complex that activates transcription by remodeling chromatin and mediating histone acetylation and deubiquitination. Within the SAGA complex, participates to a subcomplex that specifically deubiquitinates histones. The SAGA complex is recruited to specific gene promoters by activators, where it is required for transcription. The TREX-2 complex functions in docking export-competent ribonucleoprotein particles (mRNPs) to the nuclear entrance of the nuclear pore complex (nuclear basket). TREX-2 participates in mRNA export and accurate chromatin positioning in the nucleus by tethering genes to the nuclear periphery.</text>
</comment>
<dbReference type="PANTHER" id="PTHR12514">
    <property type="entry name" value="ENHANCER OF YELLOW 2 TRANSCRIPTION FACTOR"/>
    <property type="match status" value="1"/>
</dbReference>
<evidence type="ECO:0000256" key="11">
    <source>
        <dbReference type="HAMAP-Rule" id="MF_03046"/>
    </source>
</evidence>
<keyword evidence="10 11" id="KW-0539">Nucleus</keyword>
<evidence type="ECO:0000256" key="5">
    <source>
        <dbReference type="ARBA" id="ARBA00022927"/>
    </source>
</evidence>
<sequence>MATMDRNVLDAQVRASVNQKLEDSGEKERLKEFLRQRLVESGWRDDLKEYCKEVIKDKYREDLSVDELVSEITPRGYATIPDEVKAELLERIRKFLAAN</sequence>
<dbReference type="Gene3D" id="1.10.246.140">
    <property type="match status" value="1"/>
</dbReference>
<dbReference type="InterPro" id="IPR018783">
    <property type="entry name" value="TF_ENY2"/>
</dbReference>
<evidence type="ECO:0000256" key="3">
    <source>
        <dbReference type="ARBA" id="ARBA00022816"/>
    </source>
</evidence>
<dbReference type="GO" id="GO:0006406">
    <property type="term" value="P:mRNA export from nucleus"/>
    <property type="evidence" value="ECO:0007669"/>
    <property type="project" value="UniProtKB-UniRule"/>
</dbReference>
<proteinExistence type="inferred from homology"/>
<evidence type="ECO:0000256" key="4">
    <source>
        <dbReference type="ARBA" id="ARBA00022853"/>
    </source>
</evidence>
<dbReference type="AlphaFoldDB" id="A0A7S0I487"/>
<evidence type="ECO:0000256" key="9">
    <source>
        <dbReference type="ARBA" id="ARBA00023163"/>
    </source>
</evidence>
<dbReference type="GO" id="GO:0005643">
    <property type="term" value="C:nuclear pore"/>
    <property type="evidence" value="ECO:0007669"/>
    <property type="project" value="UniProtKB-UniRule"/>
</dbReference>
<keyword evidence="8 11" id="KW-0010">Activator</keyword>
<evidence type="ECO:0000256" key="10">
    <source>
        <dbReference type="ARBA" id="ARBA00023242"/>
    </source>
</evidence>
<dbReference type="FunFam" id="1.10.246.140:FF:000001">
    <property type="entry name" value="Transcription and mRNA export factor ENY2"/>
    <property type="match status" value="1"/>
</dbReference>
<evidence type="ECO:0000256" key="7">
    <source>
        <dbReference type="ARBA" id="ARBA00023015"/>
    </source>
</evidence>
<dbReference type="GO" id="GO:0015031">
    <property type="term" value="P:protein transport"/>
    <property type="evidence" value="ECO:0007669"/>
    <property type="project" value="UniProtKB-KW"/>
</dbReference>
<organism evidence="12">
    <name type="scientific">Hanusia phi</name>
    <dbReference type="NCBI Taxonomy" id="3032"/>
    <lineage>
        <taxon>Eukaryota</taxon>
        <taxon>Cryptophyceae</taxon>
        <taxon>Pyrenomonadales</taxon>
        <taxon>Geminigeraceae</taxon>
        <taxon>Hanusia</taxon>
    </lineage>
</organism>
<dbReference type="GO" id="GO:0006368">
    <property type="term" value="P:transcription elongation by RNA polymerase II"/>
    <property type="evidence" value="ECO:0007669"/>
    <property type="project" value="UniProtKB-UniRule"/>
</dbReference>
<comment type="similarity">
    <text evidence="11">Belongs to the ENY2 family.</text>
</comment>
<keyword evidence="6 11" id="KW-0811">Translocation</keyword>
<evidence type="ECO:0000256" key="8">
    <source>
        <dbReference type="ARBA" id="ARBA00023159"/>
    </source>
</evidence>
<dbReference type="EMBL" id="HBEO01036510">
    <property type="protein sequence ID" value="CAD8510421.1"/>
    <property type="molecule type" value="Transcribed_RNA"/>
</dbReference>
<dbReference type="GO" id="GO:0070390">
    <property type="term" value="C:transcription export complex 2"/>
    <property type="evidence" value="ECO:0007669"/>
    <property type="project" value="UniProtKB-UniRule"/>
</dbReference>
<accession>A0A7S0I487</accession>
<protein>
    <recommendedName>
        <fullName evidence="11">Transcription and mRNA export factor ENY2</fullName>
    </recommendedName>
    <alternativeName>
        <fullName evidence="11">Enhancer of yellow 2 transcription factor homolog</fullName>
    </alternativeName>
</protein>
<dbReference type="Pfam" id="PF10163">
    <property type="entry name" value="EnY2"/>
    <property type="match status" value="1"/>
</dbReference>
<reference evidence="12" key="1">
    <citation type="submission" date="2021-01" db="EMBL/GenBank/DDBJ databases">
        <authorList>
            <person name="Corre E."/>
            <person name="Pelletier E."/>
            <person name="Niang G."/>
            <person name="Scheremetjew M."/>
            <person name="Finn R."/>
            <person name="Kale V."/>
            <person name="Holt S."/>
            <person name="Cochrane G."/>
            <person name="Meng A."/>
            <person name="Brown T."/>
            <person name="Cohen L."/>
        </authorList>
    </citation>
    <scope>NUCLEOTIDE SEQUENCE</scope>
    <source>
        <strain evidence="12">CCMP325</strain>
    </source>
</reference>